<keyword evidence="2" id="KW-1185">Reference proteome</keyword>
<evidence type="ECO:0000313" key="1">
    <source>
        <dbReference type="EMBL" id="KRK97143.1"/>
    </source>
</evidence>
<dbReference type="Proteomes" id="UP000051160">
    <property type="component" value="Unassembled WGS sequence"/>
</dbReference>
<reference evidence="1 2" key="1">
    <citation type="journal article" date="2015" name="Genome Announc.">
        <title>Expanding the biotechnology potential of lactobacilli through comparative genomics of 213 strains and associated genera.</title>
        <authorList>
            <person name="Sun Z."/>
            <person name="Harris H.M."/>
            <person name="McCann A."/>
            <person name="Guo C."/>
            <person name="Argimon S."/>
            <person name="Zhang W."/>
            <person name="Yang X."/>
            <person name="Jeffery I.B."/>
            <person name="Cooney J.C."/>
            <person name="Kagawa T.F."/>
            <person name="Liu W."/>
            <person name="Song Y."/>
            <person name="Salvetti E."/>
            <person name="Wrobel A."/>
            <person name="Rasinkangas P."/>
            <person name="Parkhill J."/>
            <person name="Rea M.C."/>
            <person name="O'Sullivan O."/>
            <person name="Ritari J."/>
            <person name="Douillard F.P."/>
            <person name="Paul Ross R."/>
            <person name="Yang R."/>
            <person name="Briner A.E."/>
            <person name="Felis G.E."/>
            <person name="de Vos W.M."/>
            <person name="Barrangou R."/>
            <person name="Klaenhammer T.R."/>
            <person name="Caufield P.W."/>
            <person name="Cui Y."/>
            <person name="Zhang H."/>
            <person name="O'Toole P.W."/>
        </authorList>
    </citation>
    <scope>NUCLEOTIDE SEQUENCE [LARGE SCALE GENOMIC DNA]</scope>
    <source>
        <strain evidence="1 2">DSM 19909</strain>
    </source>
</reference>
<dbReference type="PATRIC" id="fig|1423776.4.peg.2030"/>
<comment type="caution">
    <text evidence="1">The sequence shown here is derived from an EMBL/GenBank/DDBJ whole genome shotgun (WGS) entry which is preliminary data.</text>
</comment>
<organism evidence="1 2">
    <name type="scientific">Secundilactobacillus odoratitofui DSM 19909 = JCM 15043</name>
    <dbReference type="NCBI Taxonomy" id="1423776"/>
    <lineage>
        <taxon>Bacteria</taxon>
        <taxon>Bacillati</taxon>
        <taxon>Bacillota</taxon>
        <taxon>Bacilli</taxon>
        <taxon>Lactobacillales</taxon>
        <taxon>Lactobacillaceae</taxon>
        <taxon>Secundilactobacillus</taxon>
    </lineage>
</organism>
<dbReference type="RefSeq" id="WP_056948936.1">
    <property type="nucleotide sequence ID" value="NZ_AZEE01000030.1"/>
</dbReference>
<sequence length="171" mass="18945">MDYKQEIVAAVAAFSFGTLALIATQPTASASTVLSSIPKSLRGNWYLTESRGSTTHILFGKKTMKLRDTLDGKKLSPRTYKIAKKWSTDTHHFVFSKNHHGWYNYSLTGVNGIDVLKLKTVKISGHTYHALITEDMGGSGYTPKKLNLTLAFRNPTKTPHKIKISTSGMLN</sequence>
<dbReference type="OrthoDB" id="2289075at2"/>
<proteinExistence type="predicted"/>
<gene>
    <name evidence="1" type="ORF">FD04_GL002003</name>
</gene>
<dbReference type="EMBL" id="AZEE01000030">
    <property type="protein sequence ID" value="KRK97143.1"/>
    <property type="molecule type" value="Genomic_DNA"/>
</dbReference>
<protein>
    <submittedName>
        <fullName evidence="1">Uncharacterized protein</fullName>
    </submittedName>
</protein>
<name>A0A0R1LZF0_9LACO</name>
<evidence type="ECO:0000313" key="2">
    <source>
        <dbReference type="Proteomes" id="UP000051160"/>
    </source>
</evidence>
<dbReference type="AlphaFoldDB" id="A0A0R1LZF0"/>
<accession>A0A0R1LZF0</accession>